<dbReference type="Proteomes" id="UP001497680">
    <property type="component" value="Unassembled WGS sequence"/>
</dbReference>
<proteinExistence type="predicted"/>
<dbReference type="EMBL" id="MU394395">
    <property type="protein sequence ID" value="KAI6081466.1"/>
    <property type="molecule type" value="Genomic_DNA"/>
</dbReference>
<sequence>MAAPKSRGVATVDNLDMIELDDLVDSEQEEEPYIERHMSHGWRPKYLRRRVVSIFNLLFMIHIIGLQILNGISTHEQGFTFAGVDVFNACRLGLPAVLTLILAFWLRFEYQACRYLPWMILARQPKTLKPIHIRRNDAACTITLDYPSLWTPSAILTAAKNKHFLVLSTLLTSMLLRVQVVLSSSLFYIHLVNTTRTVEVGLRDQFGDWTYSNSSFNIFDSRPYRLESGNWTTPLEYPQYLLPGVALQNFDDSSLTGMENSTTLAVTIDGVVIESSCENSSVLITPAKNGSTFAISPHHRLPSRSFQIDIYPSQLLTGAYLLYYWEDTSHENESSQPFYMALAIAGEQNMGKTSFRTTAMSCTLDTQVYPFDVVVENLRLSAARHPEVEAARSIQGRLLDSMWRSYPNPSQIVPGDQSFQNGLLGVFVPGNIMDVEVTPYFTPDPIPFKVGGWLLRNGSLNGSEFVDPAILGEVMRLYHSIYGSLVVHYDYRMPISQDSTSGTVTVALSRLGVQPYITHAMTGIFGFIMVLTLPLLLDVSSKDGFVPFKPHTLAGIATLLCKSPEFISDLNYSGHQPLKELVERTRGIYCTTLIHHPWTPLYPSFQLQRLKNQNTVPPEGPPREPKVIDWYQPWTLHPASRTFGVLATIGFLMTLVALMQNSLRLDGLGDAIDGNTAHYLWTSLPSLLFISLSTYFGSCDSELRSLAPFVLLSSKAVSYNEGLALSFMDQSAVRALVKSVKKRHLTVALSTSIVLICSLLPIFTASLFTVRMGSTSKTIALQQTEWFTPNKFEPQVDKLADLILNANLSYPQWTFEDLVMPQYQLGETVESSDIPPDSIITSQLRAARAVLNCRHSTSTGNISMEIHGEQVICNPSGLVVCPMDPSQAFGLDPQDVRWLCDLNNSTSQWPPLMYAWGRCQKDPYDGSLWGSESYVTVLICNETFEEVEAKVTLLGPDLQIPETHPPILTGSSGRPITLDFSEPLFDSMAPYDVPSLYNNLVSNDGAGLGLFGTLTGSRYALSQEWLGDVSRNDDIIAAIKKIHGIVRAQMLRGSAGAWRNLNDTSTVVPPVDGEIWRTAPRVIQNGTATYALVGLLAAITVLNVLLVWISEKHGYRRAVPKPPGSIVAVVSLFANSTFFAHLPPHAQWATNQKLEQHFEGKRFRMGWFTDNIADEGAVFTIGVVDGTSHEGR</sequence>
<organism evidence="1 2">
    <name type="scientific">Hypoxylon rubiginosum</name>
    <dbReference type="NCBI Taxonomy" id="110542"/>
    <lineage>
        <taxon>Eukaryota</taxon>
        <taxon>Fungi</taxon>
        <taxon>Dikarya</taxon>
        <taxon>Ascomycota</taxon>
        <taxon>Pezizomycotina</taxon>
        <taxon>Sordariomycetes</taxon>
        <taxon>Xylariomycetidae</taxon>
        <taxon>Xylariales</taxon>
        <taxon>Hypoxylaceae</taxon>
        <taxon>Hypoxylon</taxon>
    </lineage>
</organism>
<name>A0ACC0CLX7_9PEZI</name>
<protein>
    <submittedName>
        <fullName evidence="1">Uncharacterized protein</fullName>
    </submittedName>
</protein>
<keyword evidence="2" id="KW-1185">Reference proteome</keyword>
<evidence type="ECO:0000313" key="1">
    <source>
        <dbReference type="EMBL" id="KAI6081466.1"/>
    </source>
</evidence>
<evidence type="ECO:0000313" key="2">
    <source>
        <dbReference type="Proteomes" id="UP001497680"/>
    </source>
</evidence>
<comment type="caution">
    <text evidence="1">The sequence shown here is derived from an EMBL/GenBank/DDBJ whole genome shotgun (WGS) entry which is preliminary data.</text>
</comment>
<gene>
    <name evidence="1" type="ORF">F4821DRAFT_274906</name>
</gene>
<reference evidence="1 2" key="1">
    <citation type="journal article" date="2022" name="New Phytol.">
        <title>Ecological generalism drives hyperdiversity of secondary metabolite gene clusters in xylarialean endophytes.</title>
        <authorList>
            <person name="Franco M.E.E."/>
            <person name="Wisecaver J.H."/>
            <person name="Arnold A.E."/>
            <person name="Ju Y.M."/>
            <person name="Slot J.C."/>
            <person name="Ahrendt S."/>
            <person name="Moore L.P."/>
            <person name="Eastman K.E."/>
            <person name="Scott K."/>
            <person name="Konkel Z."/>
            <person name="Mondo S.J."/>
            <person name="Kuo A."/>
            <person name="Hayes R.D."/>
            <person name="Haridas S."/>
            <person name="Andreopoulos B."/>
            <person name="Riley R."/>
            <person name="LaButti K."/>
            <person name="Pangilinan J."/>
            <person name="Lipzen A."/>
            <person name="Amirebrahimi M."/>
            <person name="Yan J."/>
            <person name="Adam C."/>
            <person name="Keymanesh K."/>
            <person name="Ng V."/>
            <person name="Louie K."/>
            <person name="Northen T."/>
            <person name="Drula E."/>
            <person name="Henrissat B."/>
            <person name="Hsieh H.M."/>
            <person name="Youens-Clark K."/>
            <person name="Lutzoni F."/>
            <person name="Miadlikowska J."/>
            <person name="Eastwood D.C."/>
            <person name="Hamelin R.C."/>
            <person name="Grigoriev I.V."/>
            <person name="U'Ren J.M."/>
        </authorList>
    </citation>
    <scope>NUCLEOTIDE SEQUENCE [LARGE SCALE GENOMIC DNA]</scope>
    <source>
        <strain evidence="1 2">ER1909</strain>
    </source>
</reference>
<accession>A0ACC0CLX7</accession>